<dbReference type="RefSeq" id="XP_056044901.1">
    <property type="nucleotide sequence ID" value="XM_056191836.1"/>
</dbReference>
<dbReference type="GeneID" id="80887002"/>
<dbReference type="EMBL" id="JARPMG010000004">
    <property type="protein sequence ID" value="KAJ8101451.1"/>
    <property type="molecule type" value="Genomic_DNA"/>
</dbReference>
<reference evidence="5" key="1">
    <citation type="submission" date="2023-03" db="EMBL/GenBank/DDBJ databases">
        <title>Near-Complete genome sequence of Lipomyces tetrasporous NRRL Y-64009, an oleaginous yeast capable of growing on lignocellulosic hydrolysates.</title>
        <authorList>
            <consortium name="Lawrence Berkeley National Laboratory"/>
            <person name="Jagtap S.S."/>
            <person name="Liu J.-J."/>
            <person name="Walukiewicz H.E."/>
            <person name="Pangilinan J."/>
            <person name="Lipzen A."/>
            <person name="Ahrendt S."/>
            <person name="Koriabine M."/>
            <person name="Cobaugh K."/>
            <person name="Salamov A."/>
            <person name="Yoshinaga Y."/>
            <person name="Ng V."/>
            <person name="Daum C."/>
            <person name="Grigoriev I.V."/>
            <person name="Slininger P.J."/>
            <person name="Dien B.S."/>
            <person name="Jin Y.-S."/>
            <person name="Rao C.V."/>
        </authorList>
    </citation>
    <scope>NUCLEOTIDE SEQUENCE</scope>
    <source>
        <strain evidence="5">NRRL Y-64009</strain>
    </source>
</reference>
<comment type="caution">
    <text evidence="5">The sequence shown here is derived from an EMBL/GenBank/DDBJ whole genome shotgun (WGS) entry which is preliminary data.</text>
</comment>
<proteinExistence type="predicted"/>
<dbReference type="Proteomes" id="UP001217417">
    <property type="component" value="Unassembled WGS sequence"/>
</dbReference>
<keyword evidence="2" id="KW-0539">Nucleus</keyword>
<dbReference type="Pfam" id="PF07967">
    <property type="entry name" value="zf-C3HC"/>
    <property type="match status" value="1"/>
</dbReference>
<accession>A0AAD7QUW7</accession>
<dbReference type="PANTHER" id="PTHR15835">
    <property type="entry name" value="NUCLEAR-INTERACTING PARTNER OF ALK"/>
    <property type="match status" value="1"/>
</dbReference>
<evidence type="ECO:0000256" key="3">
    <source>
        <dbReference type="SAM" id="MobiDB-lite"/>
    </source>
</evidence>
<sequence length="441" mass="49112">MSSTIPTADIPPLRAVDISKQKINDLLSRINPFAQSSTRSKASTPISSRTPLRSLTASPGIYSSPAKRFRRRRIEKLKKSGKLGTLTPAKPISGNLSQIGTPTTDAQPMYAPWSRDKLLKRLSTFSLPECSWNYDPTKSVTSPLLWSRCGWTCARDDLTGRTIVKCELCGASRSFGEVIESHIPGKLIYFDEYDDRWDMLRLVDARGLLDASRTIKTTHAETCLWRKRGCDDKLYSLSLSLDLESSQKDFANRLQHLLLAPFLATIEVVTPCAVDENVLAKHRNEFGLESPAASEHKKFERAFVLALAGWESADTTVKCSQCFKTYTPEGTTPFDAVKAHVGYCPWATALGGPDPGWKLLLAILKSSTSMNNQPVASVSDETAESVDSPMPLTPGIEIVDEDSEKQLDKERKLRIERLREMYIYRPKKPRKSIPGTSSIVR</sequence>
<dbReference type="AlphaFoldDB" id="A0AAD7QUW7"/>
<feature type="region of interest" description="Disordered" evidence="3">
    <location>
        <begin position="372"/>
        <end position="396"/>
    </location>
</feature>
<dbReference type="PANTHER" id="PTHR15835:SF6">
    <property type="entry name" value="ZINC FINGER C3HC-TYPE PROTEIN 1"/>
    <property type="match status" value="1"/>
</dbReference>
<evidence type="ECO:0000259" key="4">
    <source>
        <dbReference type="Pfam" id="PF07967"/>
    </source>
</evidence>
<name>A0AAD7QUW7_9ASCO</name>
<comment type="subcellular location">
    <subcellularLocation>
        <location evidence="1">Nucleus</location>
    </subcellularLocation>
</comment>
<evidence type="ECO:0000313" key="6">
    <source>
        <dbReference type="Proteomes" id="UP001217417"/>
    </source>
</evidence>
<protein>
    <submittedName>
        <fullName evidence="5">C3HC zinc finger-like-domain-containing protein</fullName>
    </submittedName>
</protein>
<evidence type="ECO:0000256" key="2">
    <source>
        <dbReference type="ARBA" id="ARBA00023242"/>
    </source>
</evidence>
<feature type="compositionally biased region" description="Polar residues" evidence="3">
    <location>
        <begin position="36"/>
        <end position="57"/>
    </location>
</feature>
<feature type="domain" description="C3HC-type" evidence="4">
    <location>
        <begin position="112"/>
        <end position="258"/>
    </location>
</feature>
<evidence type="ECO:0000256" key="1">
    <source>
        <dbReference type="ARBA" id="ARBA00004123"/>
    </source>
</evidence>
<dbReference type="GO" id="GO:0008270">
    <property type="term" value="F:zinc ion binding"/>
    <property type="evidence" value="ECO:0007669"/>
    <property type="project" value="InterPro"/>
</dbReference>
<evidence type="ECO:0000313" key="5">
    <source>
        <dbReference type="EMBL" id="KAJ8101451.1"/>
    </source>
</evidence>
<organism evidence="5 6">
    <name type="scientific">Lipomyces tetrasporus</name>
    <dbReference type="NCBI Taxonomy" id="54092"/>
    <lineage>
        <taxon>Eukaryota</taxon>
        <taxon>Fungi</taxon>
        <taxon>Dikarya</taxon>
        <taxon>Ascomycota</taxon>
        <taxon>Saccharomycotina</taxon>
        <taxon>Lipomycetes</taxon>
        <taxon>Lipomycetales</taxon>
        <taxon>Lipomycetaceae</taxon>
        <taxon>Lipomyces</taxon>
    </lineage>
</organism>
<gene>
    <name evidence="5" type="ORF">POJ06DRAFT_97311</name>
</gene>
<keyword evidence="6" id="KW-1185">Reference proteome</keyword>
<dbReference type="InterPro" id="IPR012935">
    <property type="entry name" value="NuBaID_N"/>
</dbReference>
<feature type="region of interest" description="Disordered" evidence="3">
    <location>
        <begin position="36"/>
        <end position="62"/>
    </location>
</feature>
<dbReference type="GO" id="GO:0005634">
    <property type="term" value="C:nucleus"/>
    <property type="evidence" value="ECO:0007669"/>
    <property type="project" value="UniProtKB-SubCell"/>
</dbReference>